<dbReference type="PANTHER" id="PTHR43673">
    <property type="entry name" value="NAD(P)H NITROREDUCTASE YDGI-RELATED"/>
    <property type="match status" value="1"/>
</dbReference>
<sequence length="173" mass="19217">MWDFFETVRHRHSVRRFRSDMPVEREKLHAVLEMASAAPSAGDLQAYRIVIVSSDEGRRTLSRVAGDQTFLAETSACLVFCADPLRSATQYGERGRELYAVQDATIAATYAQLATVAAGLGSTWVGSFDEKALVEGLKLEASLRPVAILAVGYPAEWPDPTPRRHLDEMVEYR</sequence>
<keyword evidence="3" id="KW-0285">Flavoprotein</keyword>
<keyword evidence="4" id="KW-0288">FMN</keyword>
<evidence type="ECO:0000313" key="8">
    <source>
        <dbReference type="Proteomes" id="UP000199648"/>
    </source>
</evidence>
<dbReference type="Pfam" id="PF00881">
    <property type="entry name" value="Nitroreductase"/>
    <property type="match status" value="1"/>
</dbReference>
<dbReference type="Gene3D" id="3.40.109.10">
    <property type="entry name" value="NADH Oxidase"/>
    <property type="match status" value="1"/>
</dbReference>
<organism evidence="7 8">
    <name type="scientific">Thiohalomonas denitrificans</name>
    <dbReference type="NCBI Taxonomy" id="415747"/>
    <lineage>
        <taxon>Bacteria</taxon>
        <taxon>Pseudomonadati</taxon>
        <taxon>Pseudomonadota</taxon>
        <taxon>Gammaproteobacteria</taxon>
        <taxon>Thiohalomonadales</taxon>
        <taxon>Thiohalomonadaceae</taxon>
        <taxon>Thiohalomonas</taxon>
    </lineage>
</organism>
<dbReference type="OrthoDB" id="3181400at2"/>
<feature type="domain" description="Nitroreductase" evidence="6">
    <location>
        <begin position="8"/>
        <end position="73"/>
    </location>
</feature>
<keyword evidence="5" id="KW-0560">Oxidoreductase</keyword>
<dbReference type="InterPro" id="IPR000415">
    <property type="entry name" value="Nitroreductase-like"/>
</dbReference>
<dbReference type="SUPFAM" id="SSF55469">
    <property type="entry name" value="FMN-dependent nitroreductase-like"/>
    <property type="match status" value="1"/>
</dbReference>
<dbReference type="STRING" id="415747.SAMN03097708_00389"/>
<evidence type="ECO:0000256" key="5">
    <source>
        <dbReference type="ARBA" id="ARBA00023002"/>
    </source>
</evidence>
<evidence type="ECO:0000256" key="4">
    <source>
        <dbReference type="ARBA" id="ARBA00022643"/>
    </source>
</evidence>
<evidence type="ECO:0000256" key="1">
    <source>
        <dbReference type="ARBA" id="ARBA00001917"/>
    </source>
</evidence>
<evidence type="ECO:0000259" key="6">
    <source>
        <dbReference type="Pfam" id="PF00881"/>
    </source>
</evidence>
<dbReference type="InterPro" id="IPR029479">
    <property type="entry name" value="Nitroreductase"/>
</dbReference>
<evidence type="ECO:0000256" key="3">
    <source>
        <dbReference type="ARBA" id="ARBA00022630"/>
    </source>
</evidence>
<dbReference type="RefSeq" id="WP_092992030.1">
    <property type="nucleotide sequence ID" value="NZ_FMWD01000001.1"/>
</dbReference>
<dbReference type="Proteomes" id="UP000199648">
    <property type="component" value="Unassembled WGS sequence"/>
</dbReference>
<dbReference type="AlphaFoldDB" id="A0A1G5PLE5"/>
<protein>
    <submittedName>
        <fullName evidence="7">Nitroreductase</fullName>
    </submittedName>
</protein>
<reference evidence="7 8" key="1">
    <citation type="submission" date="2016-10" db="EMBL/GenBank/DDBJ databases">
        <authorList>
            <person name="de Groot N.N."/>
        </authorList>
    </citation>
    <scope>NUCLEOTIDE SEQUENCE [LARGE SCALE GENOMIC DNA]</scope>
    <source>
        <strain evidence="7 8">HLD2</strain>
    </source>
</reference>
<comment type="cofactor">
    <cofactor evidence="1">
        <name>FMN</name>
        <dbReference type="ChEBI" id="CHEBI:58210"/>
    </cofactor>
</comment>
<name>A0A1G5PLE5_9GAMM</name>
<accession>A0A1G5PLE5</accession>
<keyword evidence="8" id="KW-1185">Reference proteome</keyword>
<gene>
    <name evidence="7" type="ORF">SAMN03097708_00389</name>
</gene>
<proteinExistence type="inferred from homology"/>
<evidence type="ECO:0000313" key="7">
    <source>
        <dbReference type="EMBL" id="SCZ50317.1"/>
    </source>
</evidence>
<evidence type="ECO:0000256" key="2">
    <source>
        <dbReference type="ARBA" id="ARBA00007118"/>
    </source>
</evidence>
<dbReference type="PANTHER" id="PTHR43673:SF2">
    <property type="entry name" value="NITROREDUCTASE"/>
    <property type="match status" value="1"/>
</dbReference>
<dbReference type="GO" id="GO:0016491">
    <property type="term" value="F:oxidoreductase activity"/>
    <property type="evidence" value="ECO:0007669"/>
    <property type="project" value="UniProtKB-KW"/>
</dbReference>
<comment type="similarity">
    <text evidence="2">Belongs to the nitroreductase family.</text>
</comment>
<dbReference type="EMBL" id="FMWD01000001">
    <property type="protein sequence ID" value="SCZ50317.1"/>
    <property type="molecule type" value="Genomic_DNA"/>
</dbReference>